<dbReference type="Proteomes" id="UP000032142">
    <property type="component" value="Unassembled WGS sequence"/>
</dbReference>
<reference evidence="2" key="1">
    <citation type="submission" date="2014-09" db="EMBL/GenBank/DDBJ databases">
        <authorList>
            <person name="Mudge J."/>
            <person name="Ramaraj T."/>
            <person name="Lindquist I.E."/>
            <person name="Bharti A.K."/>
            <person name="Sundararajan A."/>
            <person name="Cameron C.T."/>
            <person name="Woodward J.E."/>
            <person name="May G.D."/>
            <person name="Brubaker C."/>
            <person name="Broadhvest J."/>
            <person name="Wilkins T.A."/>
        </authorList>
    </citation>
    <scope>NUCLEOTIDE SEQUENCE</scope>
    <source>
        <strain evidence="2">cv. AKA8401</strain>
    </source>
</reference>
<organism evidence="1 2">
    <name type="scientific">Gossypium arboreum</name>
    <name type="common">Tree cotton</name>
    <name type="synonym">Gossypium nanking</name>
    <dbReference type="NCBI Taxonomy" id="29729"/>
    <lineage>
        <taxon>Eukaryota</taxon>
        <taxon>Viridiplantae</taxon>
        <taxon>Streptophyta</taxon>
        <taxon>Embryophyta</taxon>
        <taxon>Tracheophyta</taxon>
        <taxon>Spermatophyta</taxon>
        <taxon>Magnoliopsida</taxon>
        <taxon>eudicotyledons</taxon>
        <taxon>Gunneridae</taxon>
        <taxon>Pentapetalae</taxon>
        <taxon>rosids</taxon>
        <taxon>malvids</taxon>
        <taxon>Malvales</taxon>
        <taxon>Malvaceae</taxon>
        <taxon>Malvoideae</taxon>
        <taxon>Gossypium</taxon>
    </lineage>
</organism>
<protein>
    <submittedName>
        <fullName evidence="1">Uncharacterized protein</fullName>
    </submittedName>
</protein>
<dbReference type="EMBL" id="JRRC01104940">
    <property type="protein sequence ID" value="KHF99962.1"/>
    <property type="molecule type" value="Genomic_DNA"/>
</dbReference>
<keyword evidence="2" id="KW-1185">Reference proteome</keyword>
<gene>
    <name evidence="1" type="ORF">F383_38727</name>
</gene>
<evidence type="ECO:0000313" key="1">
    <source>
        <dbReference type="EMBL" id="KHF99962.1"/>
    </source>
</evidence>
<dbReference type="AlphaFoldDB" id="A0A0B0MCT1"/>
<name>A0A0B0MCT1_GOSAR</name>
<proteinExistence type="predicted"/>
<accession>A0A0B0MCT1</accession>
<evidence type="ECO:0000313" key="2">
    <source>
        <dbReference type="Proteomes" id="UP000032142"/>
    </source>
</evidence>
<comment type="caution">
    <text evidence="1">The sequence shown here is derived from an EMBL/GenBank/DDBJ whole genome shotgun (WGS) entry which is preliminary data.</text>
</comment>
<sequence>MFKSSFMPCCMLLDEYMCICCEGDKWIGKYPYNCLHG</sequence>